<gene>
    <name evidence="7" type="ORF">SAMN04488579_10229</name>
</gene>
<dbReference type="PANTHER" id="PTHR47891:SF2">
    <property type="entry name" value="MAGNESIUM AND COBALT TRANSPORTER"/>
    <property type="match status" value="1"/>
</dbReference>
<dbReference type="Pfam" id="PF01544">
    <property type="entry name" value="CorA"/>
    <property type="match status" value="1"/>
</dbReference>
<evidence type="ECO:0000256" key="1">
    <source>
        <dbReference type="ARBA" id="ARBA00004141"/>
    </source>
</evidence>
<feature type="transmembrane region" description="Helical" evidence="6">
    <location>
        <begin position="251"/>
        <end position="273"/>
    </location>
</feature>
<dbReference type="GO" id="GO:0016020">
    <property type="term" value="C:membrane"/>
    <property type="evidence" value="ECO:0007669"/>
    <property type="project" value="UniProtKB-SubCell"/>
</dbReference>
<dbReference type="OrthoDB" id="9803416at2"/>
<proteinExistence type="inferred from homology"/>
<protein>
    <submittedName>
        <fullName evidence="7">Magnesium transporter</fullName>
    </submittedName>
</protein>
<dbReference type="AlphaFoldDB" id="A0A1H3BCU8"/>
<evidence type="ECO:0000256" key="5">
    <source>
        <dbReference type="ARBA" id="ARBA00023136"/>
    </source>
</evidence>
<dbReference type="InterPro" id="IPR045861">
    <property type="entry name" value="CorA_cytoplasmic_dom"/>
</dbReference>
<dbReference type="SUPFAM" id="SSF143865">
    <property type="entry name" value="CorA soluble domain-like"/>
    <property type="match status" value="1"/>
</dbReference>
<dbReference type="Gene3D" id="3.30.460.20">
    <property type="entry name" value="CorA soluble domain-like"/>
    <property type="match status" value="1"/>
</dbReference>
<comment type="subcellular location">
    <subcellularLocation>
        <location evidence="1">Membrane</location>
        <topology evidence="1">Multi-pass membrane protein</topology>
    </subcellularLocation>
</comment>
<dbReference type="Proteomes" id="UP000199652">
    <property type="component" value="Unassembled WGS sequence"/>
</dbReference>
<feature type="transmembrane region" description="Helical" evidence="6">
    <location>
        <begin position="285"/>
        <end position="304"/>
    </location>
</feature>
<accession>A0A1H3BCU8</accession>
<name>A0A1H3BCU8_EUBBA</name>
<reference evidence="8" key="1">
    <citation type="submission" date="2016-10" db="EMBL/GenBank/DDBJ databases">
        <authorList>
            <person name="Varghese N."/>
            <person name="Submissions S."/>
        </authorList>
    </citation>
    <scope>NUCLEOTIDE SEQUENCE [LARGE SCALE GENOMIC DNA]</scope>
    <source>
        <strain evidence="8">VPI 5359</strain>
    </source>
</reference>
<keyword evidence="3 6" id="KW-0812">Transmembrane</keyword>
<comment type="similarity">
    <text evidence="2">Belongs to the CorA metal ion transporter (MIT) (TC 1.A.35) family.</text>
</comment>
<keyword evidence="8" id="KW-1185">Reference proteome</keyword>
<dbReference type="STRING" id="1528.SAMN04488579_10229"/>
<organism evidence="7 8">
    <name type="scientific">Eubacterium barkeri</name>
    <name type="common">Clostridium barkeri</name>
    <dbReference type="NCBI Taxonomy" id="1528"/>
    <lineage>
        <taxon>Bacteria</taxon>
        <taxon>Bacillati</taxon>
        <taxon>Bacillota</taxon>
        <taxon>Clostridia</taxon>
        <taxon>Eubacteriales</taxon>
        <taxon>Eubacteriaceae</taxon>
        <taxon>Eubacterium</taxon>
    </lineage>
</organism>
<dbReference type="RefSeq" id="WP_090242696.1">
    <property type="nucleotide sequence ID" value="NZ_FNOU01000002.1"/>
</dbReference>
<dbReference type="InterPro" id="IPR047199">
    <property type="entry name" value="CorA-like"/>
</dbReference>
<dbReference type="PANTHER" id="PTHR47891">
    <property type="entry name" value="TRANSPORTER-RELATED"/>
    <property type="match status" value="1"/>
</dbReference>
<evidence type="ECO:0000313" key="8">
    <source>
        <dbReference type="Proteomes" id="UP000199652"/>
    </source>
</evidence>
<evidence type="ECO:0000256" key="4">
    <source>
        <dbReference type="ARBA" id="ARBA00022989"/>
    </source>
</evidence>
<dbReference type="SUPFAM" id="SSF144083">
    <property type="entry name" value="Magnesium transport protein CorA, transmembrane region"/>
    <property type="match status" value="1"/>
</dbReference>
<evidence type="ECO:0000256" key="3">
    <source>
        <dbReference type="ARBA" id="ARBA00022692"/>
    </source>
</evidence>
<evidence type="ECO:0000256" key="6">
    <source>
        <dbReference type="SAM" id="Phobius"/>
    </source>
</evidence>
<evidence type="ECO:0000313" key="7">
    <source>
        <dbReference type="EMBL" id="SDX39736.1"/>
    </source>
</evidence>
<sequence>MLNIYKNIDGLITEVDTIEKDTWISLVAPTEEELQIVGETLHVDDDFLKAALDEEEVSRVELDDETGQSLITVDVPLVDKHEDLLLYSTLPVGIIETQDNIITVCLQNNTVLDDFARGRVKHVFVNLKSRFIFQFLYLVASRFLIYLRHINRISNRIEKELHRSMKNKELFQLLDLEKSLVYFSTSLKSNQLVVEKLQRGRVVQLYEDDRDLLDDVLIEMEQAIEMSNIYGNILSGTMDAFASIISNNLNIVMKILTAITILMAIPTMISSFYGMNVTGLPMASFTPVIIMILGATAVCAFVLYKFNMFN</sequence>
<dbReference type="CDD" id="cd12827">
    <property type="entry name" value="EcCorA_ZntB-like_u2"/>
    <property type="match status" value="1"/>
</dbReference>
<feature type="transmembrane region" description="Helical" evidence="6">
    <location>
        <begin position="131"/>
        <end position="147"/>
    </location>
</feature>
<dbReference type="EMBL" id="FNOU01000002">
    <property type="protein sequence ID" value="SDX39736.1"/>
    <property type="molecule type" value="Genomic_DNA"/>
</dbReference>
<dbReference type="InterPro" id="IPR045863">
    <property type="entry name" value="CorA_TM1_TM2"/>
</dbReference>
<dbReference type="GO" id="GO:0046873">
    <property type="term" value="F:metal ion transmembrane transporter activity"/>
    <property type="evidence" value="ECO:0007669"/>
    <property type="project" value="InterPro"/>
</dbReference>
<dbReference type="Gene3D" id="1.20.58.340">
    <property type="entry name" value="Magnesium transport protein CorA, transmembrane region"/>
    <property type="match status" value="2"/>
</dbReference>
<keyword evidence="5 6" id="KW-0472">Membrane</keyword>
<dbReference type="InterPro" id="IPR002523">
    <property type="entry name" value="MgTranspt_CorA/ZnTranspt_ZntB"/>
</dbReference>
<evidence type="ECO:0000256" key="2">
    <source>
        <dbReference type="ARBA" id="ARBA00009765"/>
    </source>
</evidence>
<keyword evidence="4 6" id="KW-1133">Transmembrane helix</keyword>